<organism evidence="1 2">
    <name type="scientific">Tritrichomonas musculus</name>
    <dbReference type="NCBI Taxonomy" id="1915356"/>
    <lineage>
        <taxon>Eukaryota</taxon>
        <taxon>Metamonada</taxon>
        <taxon>Parabasalia</taxon>
        <taxon>Tritrichomonadida</taxon>
        <taxon>Tritrichomonadidae</taxon>
        <taxon>Tritrichomonas</taxon>
    </lineage>
</organism>
<evidence type="ECO:0000313" key="2">
    <source>
        <dbReference type="Proteomes" id="UP001470230"/>
    </source>
</evidence>
<accession>A0ABR2KAX1</accession>
<name>A0ABR2KAX1_9EUKA</name>
<proteinExistence type="predicted"/>
<reference evidence="1 2" key="1">
    <citation type="submission" date="2024-04" db="EMBL/GenBank/DDBJ databases">
        <title>Tritrichomonas musculus Genome.</title>
        <authorList>
            <person name="Alves-Ferreira E."/>
            <person name="Grigg M."/>
            <person name="Lorenzi H."/>
            <person name="Galac M."/>
        </authorList>
    </citation>
    <scope>NUCLEOTIDE SEQUENCE [LARGE SCALE GENOMIC DNA]</scope>
    <source>
        <strain evidence="1 2">EAF2021</strain>
    </source>
</reference>
<gene>
    <name evidence="1" type="ORF">M9Y10_039331</name>
</gene>
<sequence>MACLENNSDDENLFIIPNSWEGKQERFVDFPQVRRHFEEEVFERFPKENVTVLYVCGGDLFMKSLCYLKEGYVRIREDVYACNDKKYTGFYSDATMAIKMAKEKGESIKGLTYDSVADYLHNVVHWI</sequence>
<dbReference type="EMBL" id="JAPFFF010000006">
    <property type="protein sequence ID" value="KAK8888266.1"/>
    <property type="molecule type" value="Genomic_DNA"/>
</dbReference>
<protein>
    <submittedName>
        <fullName evidence="1">Uncharacterized protein</fullName>
    </submittedName>
</protein>
<evidence type="ECO:0000313" key="1">
    <source>
        <dbReference type="EMBL" id="KAK8888266.1"/>
    </source>
</evidence>
<comment type="caution">
    <text evidence="1">The sequence shown here is derived from an EMBL/GenBank/DDBJ whole genome shotgun (WGS) entry which is preliminary data.</text>
</comment>
<keyword evidence="2" id="KW-1185">Reference proteome</keyword>
<dbReference type="Proteomes" id="UP001470230">
    <property type="component" value="Unassembled WGS sequence"/>
</dbReference>